<dbReference type="Proteomes" id="UP000254863">
    <property type="component" value="Unassembled WGS sequence"/>
</dbReference>
<name>A0A7H4PPM3_9ENTR</name>
<comment type="caution">
    <text evidence="1">The sequence shown here is derived from an EMBL/GenBank/DDBJ whole genome shotgun (WGS) entry which is preliminary data.</text>
</comment>
<proteinExistence type="predicted"/>
<dbReference type="EMBL" id="UGMS01000004">
    <property type="protein sequence ID" value="STW80346.1"/>
    <property type="molecule type" value="Genomic_DNA"/>
</dbReference>
<reference evidence="1 2" key="1">
    <citation type="submission" date="2018-06" db="EMBL/GenBank/DDBJ databases">
        <authorList>
            <consortium name="Pathogen Informatics"/>
            <person name="Doyle S."/>
        </authorList>
    </citation>
    <scope>NUCLEOTIDE SEQUENCE [LARGE SCALE GENOMIC DNA]</scope>
    <source>
        <strain evidence="1 2">NCTC11685</strain>
    </source>
</reference>
<sequence length="48" mass="5213">MMNRRNISQAAKGPLLFAIKGQAASGLALEDDILVIFARISLILPDFI</sequence>
<evidence type="ECO:0000313" key="1">
    <source>
        <dbReference type="EMBL" id="STW80346.1"/>
    </source>
</evidence>
<evidence type="ECO:0000313" key="2">
    <source>
        <dbReference type="Proteomes" id="UP000254863"/>
    </source>
</evidence>
<protein>
    <submittedName>
        <fullName evidence="1">Uncharacterized protein</fullName>
    </submittedName>
</protein>
<dbReference type="AlphaFoldDB" id="A0A7H4PPM3"/>
<accession>A0A7H4PPM3</accession>
<organism evidence="1 2">
    <name type="scientific">Klebsiella michiganensis</name>
    <dbReference type="NCBI Taxonomy" id="1134687"/>
    <lineage>
        <taxon>Bacteria</taxon>
        <taxon>Pseudomonadati</taxon>
        <taxon>Pseudomonadota</taxon>
        <taxon>Gammaproteobacteria</taxon>
        <taxon>Enterobacterales</taxon>
        <taxon>Enterobacteriaceae</taxon>
        <taxon>Klebsiella/Raoultella group</taxon>
        <taxon>Klebsiella</taxon>
    </lineage>
</organism>
<gene>
    <name evidence="1" type="ORF">NCTC11685_07704</name>
</gene>